<accession>A0A8E5HPF7</accession>
<reference evidence="1" key="1">
    <citation type="submission" date="2020-03" db="EMBL/GenBank/DDBJ databases">
        <title>A mixture of massive structural variations and highly conserved coding sequences in Ustilaginoidea virens genome.</title>
        <authorList>
            <person name="Zhang K."/>
            <person name="Zhao Z."/>
            <person name="Zhang Z."/>
            <person name="Li Y."/>
            <person name="Hsiang T."/>
            <person name="Sun W."/>
        </authorList>
    </citation>
    <scope>NUCLEOTIDE SEQUENCE</scope>
    <source>
        <strain evidence="1">UV-8b</strain>
    </source>
</reference>
<dbReference type="Proteomes" id="UP000027002">
    <property type="component" value="Chromosome 3"/>
</dbReference>
<proteinExistence type="predicted"/>
<dbReference type="AlphaFoldDB" id="A0A8E5HPF7"/>
<dbReference type="EMBL" id="CP072755">
    <property type="protein sequence ID" value="QUC19235.1"/>
    <property type="molecule type" value="Genomic_DNA"/>
</dbReference>
<evidence type="ECO:0000313" key="2">
    <source>
        <dbReference type="Proteomes" id="UP000027002"/>
    </source>
</evidence>
<evidence type="ECO:0000313" key="1">
    <source>
        <dbReference type="EMBL" id="QUC19235.1"/>
    </source>
</evidence>
<organism evidence="1 2">
    <name type="scientific">Ustilaginoidea virens</name>
    <name type="common">Rice false smut fungus</name>
    <name type="synonym">Villosiclava virens</name>
    <dbReference type="NCBI Taxonomy" id="1159556"/>
    <lineage>
        <taxon>Eukaryota</taxon>
        <taxon>Fungi</taxon>
        <taxon>Dikarya</taxon>
        <taxon>Ascomycota</taxon>
        <taxon>Pezizomycotina</taxon>
        <taxon>Sordariomycetes</taxon>
        <taxon>Hypocreomycetidae</taxon>
        <taxon>Hypocreales</taxon>
        <taxon>Clavicipitaceae</taxon>
        <taxon>Ustilaginoidea</taxon>
    </lineage>
</organism>
<dbReference type="KEGG" id="uvi:66064254"/>
<protein>
    <submittedName>
        <fullName evidence="1">Uncharacterized protein</fullName>
    </submittedName>
</protein>
<sequence>MGRTRPRLRWVLLRVLADCPSPGRWQGQLPPSQQPEIQTIVESCKKLSWTVRKVGNRLLCHTPTEVCLQRCGGDGGAGGDDGTQCHPSSFKS</sequence>
<dbReference type="RefSeq" id="XP_042996908.1">
    <property type="nucleotide sequence ID" value="XM_043140974.1"/>
</dbReference>
<gene>
    <name evidence="1" type="ORF">UV8b_03476</name>
</gene>
<dbReference type="GeneID" id="66064254"/>
<keyword evidence="2" id="KW-1185">Reference proteome</keyword>
<name>A0A8E5HPF7_USTVR</name>